<dbReference type="PANTHER" id="PTHR22617">
    <property type="entry name" value="CHEMOTAXIS SENSOR HISTIDINE KINASE-RELATED"/>
    <property type="match status" value="1"/>
</dbReference>
<dbReference type="SMART" id="SM00260">
    <property type="entry name" value="CheW"/>
    <property type="match status" value="1"/>
</dbReference>
<feature type="domain" description="CheW-like" evidence="1">
    <location>
        <begin position="36"/>
        <end position="180"/>
    </location>
</feature>
<evidence type="ECO:0000313" key="2">
    <source>
        <dbReference type="EMBL" id="ABD40741.1"/>
    </source>
</evidence>
<organism evidence="2 3">
    <name type="scientific">Methanospirillum hungatei JF-1 (strain ATCC 27890 / DSM 864 / NBRC 100397 / JF-1)</name>
    <dbReference type="NCBI Taxonomy" id="323259"/>
    <lineage>
        <taxon>Archaea</taxon>
        <taxon>Methanobacteriati</taxon>
        <taxon>Methanobacteriota</taxon>
        <taxon>Stenosarchaea group</taxon>
        <taxon>Methanomicrobia</taxon>
        <taxon>Methanomicrobiales</taxon>
        <taxon>Methanospirillaceae</taxon>
        <taxon>Methanospirillum</taxon>
    </lineage>
</organism>
<dbReference type="HOGENOM" id="CLU_048995_4_0_2"/>
<dbReference type="PROSITE" id="PS50851">
    <property type="entry name" value="CHEW"/>
    <property type="match status" value="1"/>
</dbReference>
<name>Q2FQT5_METHJ</name>
<dbReference type="SUPFAM" id="SSF50341">
    <property type="entry name" value="CheW-like"/>
    <property type="match status" value="1"/>
</dbReference>
<dbReference type="GO" id="GO:0007165">
    <property type="term" value="P:signal transduction"/>
    <property type="evidence" value="ECO:0007669"/>
    <property type="project" value="InterPro"/>
</dbReference>
<evidence type="ECO:0000259" key="1">
    <source>
        <dbReference type="PROSITE" id="PS50851"/>
    </source>
</evidence>
<dbReference type="eggNOG" id="arCOG02395">
    <property type="taxonomic scope" value="Archaea"/>
</dbReference>
<reference evidence="3" key="1">
    <citation type="journal article" date="2016" name="Stand. Genomic Sci.">
        <title>Complete genome sequence of Methanospirillum hungatei type strain JF1.</title>
        <authorList>
            <person name="Gunsalus R.P."/>
            <person name="Cook L.E."/>
            <person name="Crable B."/>
            <person name="Rohlin L."/>
            <person name="McDonald E."/>
            <person name="Mouttaki H."/>
            <person name="Sieber J.R."/>
            <person name="Poweleit N."/>
            <person name="Zhou H."/>
            <person name="Lapidus A.L."/>
            <person name="Daligault H.E."/>
            <person name="Land M."/>
            <person name="Gilna P."/>
            <person name="Ivanova N."/>
            <person name="Kyrpides N."/>
            <person name="Culley D.E."/>
            <person name="McInerney M.J."/>
        </authorList>
    </citation>
    <scope>NUCLEOTIDE SEQUENCE [LARGE SCALE GENOMIC DNA]</scope>
    <source>
        <strain evidence="3">ATCC 27890 / DSM 864 / NBRC 100397 / JF-1</strain>
    </source>
</reference>
<keyword evidence="3" id="KW-1185">Reference proteome</keyword>
<dbReference type="Pfam" id="PF01584">
    <property type="entry name" value="CheW"/>
    <property type="match status" value="1"/>
</dbReference>
<dbReference type="InParanoid" id="Q2FQT5"/>
<protein>
    <submittedName>
        <fullName evidence="2">CheW protein</fullName>
    </submittedName>
</protein>
<evidence type="ECO:0000313" key="3">
    <source>
        <dbReference type="Proteomes" id="UP000001941"/>
    </source>
</evidence>
<proteinExistence type="predicted"/>
<dbReference type="PANTHER" id="PTHR22617:SF23">
    <property type="entry name" value="CHEMOTAXIS PROTEIN CHEW"/>
    <property type="match status" value="1"/>
</dbReference>
<dbReference type="Gene3D" id="2.30.30.40">
    <property type="entry name" value="SH3 Domains"/>
    <property type="match status" value="1"/>
</dbReference>
<dbReference type="Proteomes" id="UP000001941">
    <property type="component" value="Chromosome"/>
</dbReference>
<dbReference type="GeneID" id="3924038"/>
<dbReference type="InterPro" id="IPR002545">
    <property type="entry name" value="CheW-lke_dom"/>
</dbReference>
<dbReference type="EMBL" id="CP000254">
    <property type="protein sequence ID" value="ABD40741.1"/>
    <property type="molecule type" value="Genomic_DNA"/>
</dbReference>
<dbReference type="InterPro" id="IPR036061">
    <property type="entry name" value="CheW-like_dom_sf"/>
</dbReference>
<dbReference type="InterPro" id="IPR039315">
    <property type="entry name" value="CheW"/>
</dbReference>
<dbReference type="EnsemblBacteria" id="ABD40741">
    <property type="protein sequence ID" value="ABD40741"/>
    <property type="gene ID" value="Mhun_0991"/>
</dbReference>
<sequence>MEQMLNQDNRDESEILLERARILAKPLEKEEKMGEGVEVLSFMLNGERYCVSMEYVREVTQLRHLTSLPGTPDFILGIISIRGRVISVTDLRVFFDLPRKGLSDYNKIIVLSGEGMEFAVLADQVDGVSWQNLSHLTPPPDTIRGIGKEFLIGVFPGPLILINSRVILTHPKLIVDRSRDKER</sequence>
<dbReference type="RefSeq" id="WP_011448020.1">
    <property type="nucleotide sequence ID" value="NC_007796.1"/>
</dbReference>
<accession>Q2FQT5</accession>
<dbReference type="Gene3D" id="2.40.50.180">
    <property type="entry name" value="CheA-289, Domain 4"/>
    <property type="match status" value="1"/>
</dbReference>
<dbReference type="OrthoDB" id="115049at2157"/>
<gene>
    <name evidence="2" type="ordered locus">Mhun_0991</name>
</gene>
<dbReference type="GO" id="GO:0005829">
    <property type="term" value="C:cytosol"/>
    <property type="evidence" value="ECO:0007669"/>
    <property type="project" value="TreeGrafter"/>
</dbReference>
<dbReference type="GO" id="GO:0006935">
    <property type="term" value="P:chemotaxis"/>
    <property type="evidence" value="ECO:0007669"/>
    <property type="project" value="InterPro"/>
</dbReference>
<dbReference type="KEGG" id="mhu:Mhun_0991"/>
<dbReference type="AlphaFoldDB" id="Q2FQT5"/>
<dbReference type="STRING" id="323259.Mhun_0991"/>